<dbReference type="Gramene" id="PUZ63922">
    <property type="protein sequence ID" value="PUZ63922"/>
    <property type="gene ID" value="GQ55_3G104500"/>
</dbReference>
<proteinExistence type="predicted"/>
<dbReference type="AlphaFoldDB" id="A0A2T7E7X3"/>
<sequence>MILLLCTFWTTGVPQPLPPALPPSTASDSFVLSALESTTGSEFKAKHAKILHGMSKTLGNPSLYFSSSFFFGLPFYAHREAGRRGKLSSSLL</sequence>
<evidence type="ECO:0000313" key="2">
    <source>
        <dbReference type="Proteomes" id="UP000244336"/>
    </source>
</evidence>
<protein>
    <submittedName>
        <fullName evidence="1">Uncharacterized protein</fullName>
    </submittedName>
</protein>
<dbReference type="EMBL" id="CM009751">
    <property type="protein sequence ID" value="PUZ63922.1"/>
    <property type="molecule type" value="Genomic_DNA"/>
</dbReference>
<accession>A0A2T7E7X3</accession>
<dbReference type="Proteomes" id="UP000244336">
    <property type="component" value="Chromosome 3"/>
</dbReference>
<gene>
    <name evidence="1" type="ORF">GQ55_3G104500</name>
</gene>
<reference evidence="1 2" key="1">
    <citation type="submission" date="2018-04" db="EMBL/GenBank/DDBJ databases">
        <title>WGS assembly of Panicum hallii var. hallii HAL2.</title>
        <authorList>
            <person name="Lovell J."/>
            <person name="Jenkins J."/>
            <person name="Lowry D."/>
            <person name="Mamidi S."/>
            <person name="Sreedasyam A."/>
            <person name="Weng X."/>
            <person name="Barry K."/>
            <person name="Bonette J."/>
            <person name="Campitelli B."/>
            <person name="Daum C."/>
            <person name="Gordon S."/>
            <person name="Gould B."/>
            <person name="Lipzen A."/>
            <person name="MacQueen A."/>
            <person name="Palacio-Mejia J."/>
            <person name="Plott C."/>
            <person name="Shakirov E."/>
            <person name="Shu S."/>
            <person name="Yoshinaga Y."/>
            <person name="Zane M."/>
            <person name="Rokhsar D."/>
            <person name="Grimwood J."/>
            <person name="Schmutz J."/>
            <person name="Juenger T."/>
        </authorList>
    </citation>
    <scope>NUCLEOTIDE SEQUENCE [LARGE SCALE GENOMIC DNA]</scope>
    <source>
        <strain evidence="2">cv. HAL2</strain>
    </source>
</reference>
<organism evidence="1 2">
    <name type="scientific">Panicum hallii var. hallii</name>
    <dbReference type="NCBI Taxonomy" id="1504633"/>
    <lineage>
        <taxon>Eukaryota</taxon>
        <taxon>Viridiplantae</taxon>
        <taxon>Streptophyta</taxon>
        <taxon>Embryophyta</taxon>
        <taxon>Tracheophyta</taxon>
        <taxon>Spermatophyta</taxon>
        <taxon>Magnoliopsida</taxon>
        <taxon>Liliopsida</taxon>
        <taxon>Poales</taxon>
        <taxon>Poaceae</taxon>
        <taxon>PACMAD clade</taxon>
        <taxon>Panicoideae</taxon>
        <taxon>Panicodae</taxon>
        <taxon>Paniceae</taxon>
        <taxon>Panicinae</taxon>
        <taxon>Panicum</taxon>
        <taxon>Panicum sect. Panicum</taxon>
    </lineage>
</organism>
<evidence type="ECO:0000313" key="1">
    <source>
        <dbReference type="EMBL" id="PUZ63922.1"/>
    </source>
</evidence>
<name>A0A2T7E7X3_9POAL</name>
<keyword evidence="2" id="KW-1185">Reference proteome</keyword>